<sequence length="186" mass="21820">MSHEKNLKCFSFVPRSVSKFFITFKDQDDLYRAFKEKLKELGIPPETVYNLDYDYVHEEINNAENLDYVVGNNKEVALCVRDRNEYVNSFADSADDSARHSWHKGRMNEPSHRRDRSNKSDRCRRRHCSTAGHIPCSPSNWGIRNMDCFCFCHERPSGYYNGPMFYPCSYYGPPSSPFHFHVGPHF</sequence>
<dbReference type="WBParaSite" id="ACAC_0001448601-mRNA-1">
    <property type="protein sequence ID" value="ACAC_0001448601-mRNA-1"/>
    <property type="gene ID" value="ACAC_0001448601"/>
</dbReference>
<protein>
    <submittedName>
        <fullName evidence="3">PB1 domain-containing protein</fullName>
    </submittedName>
</protein>
<proteinExistence type="predicted"/>
<evidence type="ECO:0000256" key="1">
    <source>
        <dbReference type="SAM" id="MobiDB-lite"/>
    </source>
</evidence>
<name>A0A0K0DRU7_ANGCA</name>
<dbReference type="Pfam" id="PF17618">
    <property type="entry name" value="SL4P"/>
    <property type="match status" value="1"/>
</dbReference>
<reference evidence="3" key="2">
    <citation type="submission" date="2017-02" db="UniProtKB">
        <authorList>
            <consortium name="WormBaseParasite"/>
        </authorList>
    </citation>
    <scope>IDENTIFICATION</scope>
</reference>
<evidence type="ECO:0000313" key="2">
    <source>
        <dbReference type="Proteomes" id="UP000035642"/>
    </source>
</evidence>
<dbReference type="InterPro" id="IPR035127">
    <property type="entry name" value="SL4P"/>
</dbReference>
<organism evidence="2 3">
    <name type="scientific">Angiostrongylus cantonensis</name>
    <name type="common">Rat lungworm</name>
    <dbReference type="NCBI Taxonomy" id="6313"/>
    <lineage>
        <taxon>Eukaryota</taxon>
        <taxon>Metazoa</taxon>
        <taxon>Ecdysozoa</taxon>
        <taxon>Nematoda</taxon>
        <taxon>Chromadorea</taxon>
        <taxon>Rhabditida</taxon>
        <taxon>Rhabditina</taxon>
        <taxon>Rhabditomorpha</taxon>
        <taxon>Strongyloidea</taxon>
        <taxon>Metastrongylidae</taxon>
        <taxon>Angiostrongylus</taxon>
    </lineage>
</organism>
<feature type="compositionally biased region" description="Basic and acidic residues" evidence="1">
    <location>
        <begin position="106"/>
        <end position="120"/>
    </location>
</feature>
<dbReference type="AlphaFoldDB" id="A0A0K0DRU7"/>
<accession>A0A0K0DRU7</accession>
<reference evidence="2" key="1">
    <citation type="submission" date="2012-09" db="EMBL/GenBank/DDBJ databases">
        <authorList>
            <person name="Martin A.A."/>
        </authorList>
    </citation>
    <scope>NUCLEOTIDE SEQUENCE</scope>
</reference>
<evidence type="ECO:0000313" key="3">
    <source>
        <dbReference type="WBParaSite" id="ACAC_0001448601-mRNA-1"/>
    </source>
</evidence>
<feature type="region of interest" description="Disordered" evidence="1">
    <location>
        <begin position="100"/>
        <end position="120"/>
    </location>
</feature>
<dbReference type="Proteomes" id="UP000035642">
    <property type="component" value="Unassembled WGS sequence"/>
</dbReference>
<keyword evidence="2" id="KW-1185">Reference proteome</keyword>